<evidence type="ECO:0000313" key="1">
    <source>
        <dbReference type="EMBL" id="KAK7849163.1"/>
    </source>
</evidence>
<keyword evidence="2" id="KW-1185">Reference proteome</keyword>
<sequence>MVIDDIDFSSLPIWIPVHDLPVEYMSKENAEEIGALIGDVIDVDFTSNDGICLSKYLRIKVELKEDVRPTRLMKRGLKNGQKNHVKGWKARDLTYQTLEIRLFMSLQNHYA</sequence>
<dbReference type="Proteomes" id="UP000237347">
    <property type="component" value="Unassembled WGS sequence"/>
</dbReference>
<accession>A0AAW0LFF9</accession>
<dbReference type="AlphaFoldDB" id="A0AAW0LFF9"/>
<evidence type="ECO:0008006" key="3">
    <source>
        <dbReference type="Google" id="ProtNLM"/>
    </source>
</evidence>
<gene>
    <name evidence="1" type="ORF">CFP56_003435</name>
</gene>
<organism evidence="1 2">
    <name type="scientific">Quercus suber</name>
    <name type="common">Cork oak</name>
    <dbReference type="NCBI Taxonomy" id="58331"/>
    <lineage>
        <taxon>Eukaryota</taxon>
        <taxon>Viridiplantae</taxon>
        <taxon>Streptophyta</taxon>
        <taxon>Embryophyta</taxon>
        <taxon>Tracheophyta</taxon>
        <taxon>Spermatophyta</taxon>
        <taxon>Magnoliopsida</taxon>
        <taxon>eudicotyledons</taxon>
        <taxon>Gunneridae</taxon>
        <taxon>Pentapetalae</taxon>
        <taxon>rosids</taxon>
        <taxon>fabids</taxon>
        <taxon>Fagales</taxon>
        <taxon>Fagaceae</taxon>
        <taxon>Quercus</taxon>
    </lineage>
</organism>
<proteinExistence type="predicted"/>
<comment type="caution">
    <text evidence="1">The sequence shown here is derived from an EMBL/GenBank/DDBJ whole genome shotgun (WGS) entry which is preliminary data.</text>
</comment>
<protein>
    <recommendedName>
        <fullName evidence="3">DUF4283 domain-containing protein</fullName>
    </recommendedName>
</protein>
<evidence type="ECO:0000313" key="2">
    <source>
        <dbReference type="Proteomes" id="UP000237347"/>
    </source>
</evidence>
<reference evidence="1 2" key="1">
    <citation type="journal article" date="2018" name="Sci. Data">
        <title>The draft genome sequence of cork oak.</title>
        <authorList>
            <person name="Ramos A.M."/>
            <person name="Usie A."/>
            <person name="Barbosa P."/>
            <person name="Barros P.M."/>
            <person name="Capote T."/>
            <person name="Chaves I."/>
            <person name="Simoes F."/>
            <person name="Abreu I."/>
            <person name="Carrasquinho I."/>
            <person name="Faro C."/>
            <person name="Guimaraes J.B."/>
            <person name="Mendonca D."/>
            <person name="Nobrega F."/>
            <person name="Rodrigues L."/>
            <person name="Saibo N.J.M."/>
            <person name="Varela M.C."/>
            <person name="Egas C."/>
            <person name="Matos J."/>
            <person name="Miguel C.M."/>
            <person name="Oliveira M.M."/>
            <person name="Ricardo C.P."/>
            <person name="Goncalves S."/>
        </authorList>
    </citation>
    <scope>NUCLEOTIDE SEQUENCE [LARGE SCALE GENOMIC DNA]</scope>
    <source>
        <strain evidence="2">cv. HL8</strain>
    </source>
</reference>
<name>A0AAW0LFF9_QUESU</name>
<dbReference type="EMBL" id="PKMF04000117">
    <property type="protein sequence ID" value="KAK7849163.1"/>
    <property type="molecule type" value="Genomic_DNA"/>
</dbReference>